<reference evidence="6" key="1">
    <citation type="journal article" date="2019" name="bioRxiv">
        <title>The Genome of the Zebra Mussel, Dreissena polymorpha: A Resource for Invasive Species Research.</title>
        <authorList>
            <person name="McCartney M.A."/>
            <person name="Auch B."/>
            <person name="Kono T."/>
            <person name="Mallez S."/>
            <person name="Zhang Y."/>
            <person name="Obille A."/>
            <person name="Becker A."/>
            <person name="Abrahante J.E."/>
            <person name="Garbe J."/>
            <person name="Badalamenti J.P."/>
            <person name="Herman A."/>
            <person name="Mangelson H."/>
            <person name="Liachko I."/>
            <person name="Sullivan S."/>
            <person name="Sone E.D."/>
            <person name="Koren S."/>
            <person name="Silverstein K.A.T."/>
            <person name="Beckman K.B."/>
            <person name="Gohl D.M."/>
        </authorList>
    </citation>
    <scope>NUCLEOTIDE SEQUENCE</scope>
    <source>
        <strain evidence="6">Duluth1</strain>
        <tissue evidence="6">Whole animal</tissue>
    </source>
</reference>
<accession>A0A9D4JQE2</accession>
<dbReference type="PROSITE" id="PS01032">
    <property type="entry name" value="PPM_1"/>
    <property type="match status" value="1"/>
</dbReference>
<keyword evidence="7" id="KW-1185">Reference proteome</keyword>
<evidence type="ECO:0000256" key="4">
    <source>
        <dbReference type="RuleBase" id="RU003465"/>
    </source>
</evidence>
<dbReference type="Pfam" id="PF00481">
    <property type="entry name" value="PP2C"/>
    <property type="match status" value="2"/>
</dbReference>
<dbReference type="Proteomes" id="UP000828390">
    <property type="component" value="Unassembled WGS sequence"/>
</dbReference>
<dbReference type="SUPFAM" id="SSF81606">
    <property type="entry name" value="PP2C-like"/>
    <property type="match status" value="1"/>
</dbReference>
<dbReference type="InterPro" id="IPR000222">
    <property type="entry name" value="PP2C_BS"/>
</dbReference>
<reference evidence="6" key="2">
    <citation type="submission" date="2020-11" db="EMBL/GenBank/DDBJ databases">
        <authorList>
            <person name="McCartney M.A."/>
            <person name="Auch B."/>
            <person name="Kono T."/>
            <person name="Mallez S."/>
            <person name="Becker A."/>
            <person name="Gohl D.M."/>
            <person name="Silverstein K.A.T."/>
            <person name="Koren S."/>
            <person name="Bechman K.B."/>
            <person name="Herman A."/>
            <person name="Abrahante J.E."/>
            <person name="Garbe J."/>
        </authorList>
    </citation>
    <scope>NUCLEOTIDE SEQUENCE</scope>
    <source>
        <strain evidence="6">Duluth1</strain>
        <tissue evidence="6">Whole animal</tissue>
    </source>
</reference>
<evidence type="ECO:0000256" key="1">
    <source>
        <dbReference type="ARBA" id="ARBA00022723"/>
    </source>
</evidence>
<name>A0A9D4JQE2_DREPO</name>
<dbReference type="PROSITE" id="PS51746">
    <property type="entry name" value="PPM_2"/>
    <property type="match status" value="1"/>
</dbReference>
<dbReference type="CDD" id="cd00143">
    <property type="entry name" value="PP2Cc"/>
    <property type="match status" value="1"/>
</dbReference>
<dbReference type="InterPro" id="IPR015655">
    <property type="entry name" value="PP2C"/>
</dbReference>
<organism evidence="6 7">
    <name type="scientific">Dreissena polymorpha</name>
    <name type="common">Zebra mussel</name>
    <name type="synonym">Mytilus polymorpha</name>
    <dbReference type="NCBI Taxonomy" id="45954"/>
    <lineage>
        <taxon>Eukaryota</taxon>
        <taxon>Metazoa</taxon>
        <taxon>Spiralia</taxon>
        <taxon>Lophotrochozoa</taxon>
        <taxon>Mollusca</taxon>
        <taxon>Bivalvia</taxon>
        <taxon>Autobranchia</taxon>
        <taxon>Heteroconchia</taxon>
        <taxon>Euheterodonta</taxon>
        <taxon>Imparidentia</taxon>
        <taxon>Neoheterodontei</taxon>
        <taxon>Myida</taxon>
        <taxon>Dreissenoidea</taxon>
        <taxon>Dreissenidae</taxon>
        <taxon>Dreissena</taxon>
    </lineage>
</organism>
<dbReference type="Gene3D" id="3.60.40.10">
    <property type="entry name" value="PPM-type phosphatase domain"/>
    <property type="match status" value="1"/>
</dbReference>
<feature type="domain" description="PPM-type phosphatase" evidence="5">
    <location>
        <begin position="89"/>
        <end position="493"/>
    </location>
</feature>
<evidence type="ECO:0000313" key="6">
    <source>
        <dbReference type="EMBL" id="KAH3816127.1"/>
    </source>
</evidence>
<evidence type="ECO:0000259" key="5">
    <source>
        <dbReference type="PROSITE" id="PS51746"/>
    </source>
</evidence>
<dbReference type="GO" id="GO:0046872">
    <property type="term" value="F:metal ion binding"/>
    <property type="evidence" value="ECO:0007669"/>
    <property type="project" value="UniProtKB-KW"/>
</dbReference>
<dbReference type="OrthoDB" id="10264738at2759"/>
<evidence type="ECO:0000256" key="3">
    <source>
        <dbReference type="ARBA" id="ARBA00022912"/>
    </source>
</evidence>
<dbReference type="AlphaFoldDB" id="A0A9D4JQE2"/>
<dbReference type="InterPro" id="IPR001932">
    <property type="entry name" value="PPM-type_phosphatase-like_dom"/>
</dbReference>
<dbReference type="PANTHER" id="PTHR13832">
    <property type="entry name" value="PROTEIN PHOSPHATASE 2C"/>
    <property type="match status" value="1"/>
</dbReference>
<keyword evidence="3 4" id="KW-0904">Protein phosphatase</keyword>
<comment type="similarity">
    <text evidence="4">Belongs to the PP2C family.</text>
</comment>
<proteinExistence type="inferred from homology"/>
<comment type="caution">
    <text evidence="6">The sequence shown here is derived from an EMBL/GenBank/DDBJ whole genome shotgun (WGS) entry which is preliminary data.</text>
</comment>
<dbReference type="GO" id="GO:0005739">
    <property type="term" value="C:mitochondrion"/>
    <property type="evidence" value="ECO:0007669"/>
    <property type="project" value="TreeGrafter"/>
</dbReference>
<dbReference type="GO" id="GO:0004741">
    <property type="term" value="F:[pyruvate dehydrogenase (acetyl-transferring)]-phosphatase activity"/>
    <property type="evidence" value="ECO:0007669"/>
    <property type="project" value="TreeGrafter"/>
</dbReference>
<keyword evidence="1" id="KW-0479">Metal-binding</keyword>
<dbReference type="EMBL" id="JAIWYP010000005">
    <property type="protein sequence ID" value="KAH3816127.1"/>
    <property type="molecule type" value="Genomic_DNA"/>
</dbReference>
<protein>
    <recommendedName>
        <fullName evidence="5">PPM-type phosphatase domain-containing protein</fullName>
    </recommendedName>
</protein>
<dbReference type="InterPro" id="IPR036457">
    <property type="entry name" value="PPM-type-like_dom_sf"/>
</dbReference>
<sequence>MLARFKDAAMSAIAKRSVAEKMLADTQEESARNNFISGLASGPPKPEKFPYGRPYFLSLDKEEVQSAIDFGTRPIIIPRKVYDMPLVSGYAECLNGGKSSCNEDNSYACEMHIKPKSSQNGKTLTRSKTVMQPMQEIAKMAPCIEAVYFGMFDGHAGYQTSLIVSRQLHSILQDLLSECVDRLVAMRASAGKETLETEPITLGFSRVTDDDLIVGALEEAFQLMDQRLKKDGEKFNVRGGCTAIVALFVNGKLYVANAGDSRAVLLHGTTVKQVSTDFTPEKEKQRIHLKGFTNPELLHNEFCSLEFQRRVAKSDIGSRMLCRVPGTTGWKFKTIDEDDTKFPLVIGHGKNARIMGTIGVSRGLGDHDLYIYESDISIKPFLSCVPEVKVIDLREEKYDQTDVLIMATDGLWDVVTNARAAEIVRNELQKSKELHENGQNGPQKIKDLEKTKYIIAAQRLVMEARGTFTGQGWKKSSGENASFDDISTFVIPLKKYQDIWRNKCAFENSIEAALRS</sequence>
<keyword evidence="2 4" id="KW-0378">Hydrolase</keyword>
<evidence type="ECO:0000313" key="7">
    <source>
        <dbReference type="Proteomes" id="UP000828390"/>
    </source>
</evidence>
<evidence type="ECO:0000256" key="2">
    <source>
        <dbReference type="ARBA" id="ARBA00022801"/>
    </source>
</evidence>
<gene>
    <name evidence="6" type="ORF">DPMN_117636</name>
</gene>
<dbReference type="PANTHER" id="PTHR13832:SF354">
    <property type="entry name" value="GM14138P"/>
    <property type="match status" value="1"/>
</dbReference>
<dbReference type="SMART" id="SM00332">
    <property type="entry name" value="PP2Cc"/>
    <property type="match status" value="1"/>
</dbReference>